<proteinExistence type="predicted"/>
<evidence type="ECO:0000313" key="2">
    <source>
        <dbReference type="EMBL" id="QCC72704.1"/>
    </source>
</evidence>
<sequence length="351" mass="38359">MQVRISETYDLSTQVGKMGLVAIHTPDMSAITRRWGGLLQNHKFVKLNSCDVTLACASMLPADPLQVGMEAGDIAPQDMFNPILYTAVSNDSFNNIINRIMFLTNQVSDVSNQGSMVDANSAPTFGGYDNQGHDVAVDQFNLYYALLSQNGQWKKSMPQSGLSMKGLYPVVYSLVNTIGNQSILRGDEDYGAKFNRIQTASIVDDPHSEFGALQADAFVLGTTLRGSPMRMPAIPTFEFSTQGQQIETAGTGLTNKPSTFALQTEIPKCYVAAIIMPPAKLNRLYYRMRVTWTVEFIAPRPTDDLLTWSSLADYGAKSYGTDYVAQSSTMSAKTSSVDAQNANVELIMEGS</sequence>
<dbReference type="EMBL" id="MH111100">
    <property type="protein sequence ID" value="QCC72704.1"/>
    <property type="molecule type" value="Genomic_DNA"/>
</dbReference>
<protein>
    <submittedName>
        <fullName evidence="2">Capsid protein</fullName>
    </submittedName>
</protein>
<accession>A0A4D6J0W8</accession>
<gene>
    <name evidence="2" type="primary">CP</name>
</gene>
<reference evidence="2" key="1">
    <citation type="submission" date="2018-03" db="EMBL/GenBank/DDBJ databases">
        <title>Novel CRESS-DNA viruses found in patient with diarrhea of unknown etiology.</title>
        <authorList>
            <person name="Ashworth J.L."/>
            <person name="Robertson G.S."/>
            <person name="Lu L."/>
            <person name="Perry M."/>
            <person name="Bogaardt C."/>
            <person name="Ivens A."/>
            <person name="My Phuc T."/>
            <person name="Rabaa M.A."/>
            <person name="Tri Tue N."/>
            <person name="Pham Thi Thanh T."/>
            <person name="Hong Anh P."/>
            <person name="Baker S."/>
            <person name="Woolhouse M.E.J."/>
        </authorList>
    </citation>
    <scope>NUCLEOTIDE SEQUENCE</scope>
    <source>
        <strain evidence="1">17499x63_1619</strain>
        <strain evidence="2">17499x65_70</strain>
    </source>
</reference>
<dbReference type="InterPro" id="IPR057000">
    <property type="entry name" value="Smaco_capsid"/>
</dbReference>
<organism evidence="2">
    <name type="scientific">Cressdnaviricota sp</name>
    <dbReference type="NCBI Taxonomy" id="2748378"/>
    <lineage>
        <taxon>Viruses</taxon>
        <taxon>Monodnaviria</taxon>
        <taxon>Shotokuvirae</taxon>
        <taxon>Cressdnaviricota</taxon>
    </lineage>
</organism>
<dbReference type="Pfam" id="PF23784">
    <property type="entry name" value="Smaco_capsid"/>
    <property type="match status" value="1"/>
</dbReference>
<name>A0A4D6J0W8_9VIRU</name>
<dbReference type="EMBL" id="MH111081">
    <property type="protein sequence ID" value="QCC72666.1"/>
    <property type="molecule type" value="Genomic_DNA"/>
</dbReference>
<evidence type="ECO:0000313" key="1">
    <source>
        <dbReference type="EMBL" id="QCC72666.1"/>
    </source>
</evidence>